<evidence type="ECO:0000313" key="1">
    <source>
        <dbReference type="EMBL" id="CAB9531913.1"/>
    </source>
</evidence>
<keyword evidence="2" id="KW-1185">Reference proteome</keyword>
<proteinExistence type="predicted"/>
<reference evidence="1" key="1">
    <citation type="submission" date="2020-06" db="EMBL/GenBank/DDBJ databases">
        <authorList>
            <consortium name="Plant Systems Biology data submission"/>
        </authorList>
    </citation>
    <scope>NUCLEOTIDE SEQUENCE</scope>
    <source>
        <strain evidence="1">D6</strain>
    </source>
</reference>
<accession>A0A9N8I1R7</accession>
<gene>
    <name evidence="1" type="ORF">SEMRO_4270_G353570.1</name>
</gene>
<dbReference type="AlphaFoldDB" id="A0A9N8I1R7"/>
<evidence type="ECO:0000313" key="2">
    <source>
        <dbReference type="Proteomes" id="UP001153069"/>
    </source>
</evidence>
<comment type="caution">
    <text evidence="1">The sequence shown here is derived from an EMBL/GenBank/DDBJ whole genome shotgun (WGS) entry which is preliminary data.</text>
</comment>
<name>A0A9N8I1R7_9STRA</name>
<organism evidence="1 2">
    <name type="scientific">Seminavis robusta</name>
    <dbReference type="NCBI Taxonomy" id="568900"/>
    <lineage>
        <taxon>Eukaryota</taxon>
        <taxon>Sar</taxon>
        <taxon>Stramenopiles</taxon>
        <taxon>Ochrophyta</taxon>
        <taxon>Bacillariophyta</taxon>
        <taxon>Bacillariophyceae</taxon>
        <taxon>Bacillariophycidae</taxon>
        <taxon>Naviculales</taxon>
        <taxon>Naviculaceae</taxon>
        <taxon>Seminavis</taxon>
    </lineage>
</organism>
<protein>
    <submittedName>
        <fullName evidence="1">Uncharacterized protein</fullName>
    </submittedName>
</protein>
<dbReference type="Proteomes" id="UP001153069">
    <property type="component" value="Unassembled WGS sequence"/>
</dbReference>
<dbReference type="EMBL" id="CAICTM010004268">
    <property type="protein sequence ID" value="CAB9531913.1"/>
    <property type="molecule type" value="Genomic_DNA"/>
</dbReference>
<sequence length="147" mass="16404">MRFSGALALSWGDHSDHPDSTTTACDAATTEHLQTYFEHHPELGVRDVLAIPQVYPVITGDPPHELRGSAFPAVPFLGERHWCKRQTATDANATSARSSMALHHLNKPSTLEDGKHNLFWSCWSNSTTATFFERVPVSPMWKTFEIS</sequence>